<accession>A0A382VG63</accession>
<dbReference type="AlphaFoldDB" id="A0A382VG63"/>
<sequence length="43" mass="4654">MAQIYAPMSYTSLVAAVPFNLSGETLCVFCDPSGGAYNMYQEL</sequence>
<dbReference type="EMBL" id="UINC01151342">
    <property type="protein sequence ID" value="SVD44888.1"/>
    <property type="molecule type" value="Genomic_DNA"/>
</dbReference>
<protein>
    <submittedName>
        <fullName evidence="1">Uncharacterized protein</fullName>
    </submittedName>
</protein>
<evidence type="ECO:0000313" key="1">
    <source>
        <dbReference type="EMBL" id="SVD44888.1"/>
    </source>
</evidence>
<gene>
    <name evidence="1" type="ORF">METZ01_LOCUS397742</name>
</gene>
<proteinExistence type="predicted"/>
<name>A0A382VG63_9ZZZZ</name>
<reference evidence="1" key="1">
    <citation type="submission" date="2018-05" db="EMBL/GenBank/DDBJ databases">
        <authorList>
            <person name="Lanie J.A."/>
            <person name="Ng W.-L."/>
            <person name="Kazmierczak K.M."/>
            <person name="Andrzejewski T.M."/>
            <person name="Davidsen T.M."/>
            <person name="Wayne K.J."/>
            <person name="Tettelin H."/>
            <person name="Glass J.I."/>
            <person name="Rusch D."/>
            <person name="Podicherti R."/>
            <person name="Tsui H.-C.T."/>
            <person name="Winkler M.E."/>
        </authorList>
    </citation>
    <scope>NUCLEOTIDE SEQUENCE</scope>
</reference>
<organism evidence="1">
    <name type="scientific">marine metagenome</name>
    <dbReference type="NCBI Taxonomy" id="408172"/>
    <lineage>
        <taxon>unclassified sequences</taxon>
        <taxon>metagenomes</taxon>
        <taxon>ecological metagenomes</taxon>
    </lineage>
</organism>